<accession>A0A448X895</accession>
<proteinExistence type="predicted"/>
<dbReference type="AlphaFoldDB" id="A0A448X895"/>
<dbReference type="Proteomes" id="UP000784294">
    <property type="component" value="Unassembled WGS sequence"/>
</dbReference>
<comment type="caution">
    <text evidence="1">The sequence shown here is derived from an EMBL/GenBank/DDBJ whole genome shotgun (WGS) entry which is preliminary data.</text>
</comment>
<organism evidence="1 2">
    <name type="scientific">Protopolystoma xenopodis</name>
    <dbReference type="NCBI Taxonomy" id="117903"/>
    <lineage>
        <taxon>Eukaryota</taxon>
        <taxon>Metazoa</taxon>
        <taxon>Spiralia</taxon>
        <taxon>Lophotrochozoa</taxon>
        <taxon>Platyhelminthes</taxon>
        <taxon>Monogenea</taxon>
        <taxon>Polyopisthocotylea</taxon>
        <taxon>Polystomatidea</taxon>
        <taxon>Polystomatidae</taxon>
        <taxon>Protopolystoma</taxon>
    </lineage>
</organism>
<sequence>MCDGWAAGVRWLSPVNCEATDDRKATECWQRVTIICPGCRLPGLHVQTRSVREWPPLPVFVSRVAGEEAALLCQGDKPRLADLAIFVARFCHRLLRHTPPSSVLGRSDWVCHPPTIRLNLALRSDQWHQKWCVAANGRWIRVFPSHRKPSRVPGMGRLGEIIGSNVHVSITERPRVREQSQPCPP</sequence>
<evidence type="ECO:0000313" key="2">
    <source>
        <dbReference type="Proteomes" id="UP000784294"/>
    </source>
</evidence>
<gene>
    <name evidence="1" type="ORF">PXEA_LOCUS23974</name>
</gene>
<name>A0A448X895_9PLAT</name>
<reference evidence="1" key="1">
    <citation type="submission" date="2018-11" db="EMBL/GenBank/DDBJ databases">
        <authorList>
            <consortium name="Pathogen Informatics"/>
        </authorList>
    </citation>
    <scope>NUCLEOTIDE SEQUENCE</scope>
</reference>
<protein>
    <submittedName>
        <fullName evidence="1">Uncharacterized protein</fullName>
    </submittedName>
</protein>
<keyword evidence="2" id="KW-1185">Reference proteome</keyword>
<dbReference type="EMBL" id="CAAALY010113014">
    <property type="protein sequence ID" value="VEL30534.1"/>
    <property type="molecule type" value="Genomic_DNA"/>
</dbReference>
<evidence type="ECO:0000313" key="1">
    <source>
        <dbReference type="EMBL" id="VEL30534.1"/>
    </source>
</evidence>